<evidence type="ECO:0000256" key="5">
    <source>
        <dbReference type="SAM" id="Phobius"/>
    </source>
</evidence>
<feature type="transmembrane region" description="Helical" evidence="5">
    <location>
        <begin position="163"/>
        <end position="191"/>
    </location>
</feature>
<evidence type="ECO:0000256" key="3">
    <source>
        <dbReference type="ARBA" id="ARBA00022989"/>
    </source>
</evidence>
<accession>A0A7Y0FU04</accession>
<evidence type="ECO:0000313" key="8">
    <source>
        <dbReference type="Proteomes" id="UP000541470"/>
    </source>
</evidence>
<keyword evidence="2 5" id="KW-0812">Transmembrane</keyword>
<evidence type="ECO:0000256" key="4">
    <source>
        <dbReference type="ARBA" id="ARBA00023136"/>
    </source>
</evidence>
<protein>
    <submittedName>
        <fullName evidence="7">NnrU family protein</fullName>
    </submittedName>
</protein>
<dbReference type="AlphaFoldDB" id="A0A7Y0FU04"/>
<keyword evidence="4 5" id="KW-0472">Membrane</keyword>
<comment type="caution">
    <text evidence="7">The sequence shown here is derived from an EMBL/GenBank/DDBJ whole genome shotgun (WGS) entry which is preliminary data.</text>
</comment>
<proteinExistence type="predicted"/>
<dbReference type="RefSeq" id="WP_169586739.1">
    <property type="nucleotide sequence ID" value="NZ_JABBGK010000001.1"/>
</dbReference>
<evidence type="ECO:0000313" key="7">
    <source>
        <dbReference type="EMBL" id="NML72882.1"/>
    </source>
</evidence>
<keyword evidence="8" id="KW-1185">Reference proteome</keyword>
<feature type="domain" description="NnrU" evidence="6">
    <location>
        <begin position="3"/>
        <end position="189"/>
    </location>
</feature>
<dbReference type="Pfam" id="PF07298">
    <property type="entry name" value="NnrU"/>
    <property type="match status" value="1"/>
</dbReference>
<evidence type="ECO:0000259" key="6">
    <source>
        <dbReference type="Pfam" id="PF07298"/>
    </source>
</evidence>
<name>A0A7Y0FU04_9HYPH</name>
<sequence length="192" mass="20637">MTILLLGIVLFIGTHMIRVVAPGFRSSMVARFGENGWKGVHSVASIVSLVVLIYGWRQAPVVDIWFPPAGMAHLTVTLMLIASICLVAGLLPAGHIATKTKHPMVLSVKIWALSHLLANGDLASILLFGSFLAWGVIVRIALKRRQRAGALVARPFVSAKYDLMAVVGGAVVWALFIFKLHTLLIGVAPLAM</sequence>
<dbReference type="EMBL" id="JABBGK010000001">
    <property type="protein sequence ID" value="NML72882.1"/>
    <property type="molecule type" value="Genomic_DNA"/>
</dbReference>
<dbReference type="GO" id="GO:0016020">
    <property type="term" value="C:membrane"/>
    <property type="evidence" value="ECO:0007669"/>
    <property type="project" value="UniProtKB-SubCell"/>
</dbReference>
<reference evidence="7 8" key="1">
    <citation type="submission" date="2020-04" db="EMBL/GenBank/DDBJ databases">
        <title>Rhizobium sp. S-51 isolated from soil.</title>
        <authorList>
            <person name="Dahal R.H."/>
        </authorList>
    </citation>
    <scope>NUCLEOTIDE SEQUENCE [LARGE SCALE GENOMIC DNA]</scope>
    <source>
        <strain evidence="7 8">S-51</strain>
    </source>
</reference>
<feature type="transmembrane region" description="Helical" evidence="5">
    <location>
        <begin position="38"/>
        <end position="56"/>
    </location>
</feature>
<keyword evidence="3 5" id="KW-1133">Transmembrane helix</keyword>
<dbReference type="Proteomes" id="UP000541470">
    <property type="component" value="Unassembled WGS sequence"/>
</dbReference>
<evidence type="ECO:0000256" key="2">
    <source>
        <dbReference type="ARBA" id="ARBA00022692"/>
    </source>
</evidence>
<organism evidence="7 8">
    <name type="scientific">Rhizobium terricola</name>
    <dbReference type="NCBI Taxonomy" id="2728849"/>
    <lineage>
        <taxon>Bacteria</taxon>
        <taxon>Pseudomonadati</taxon>
        <taxon>Pseudomonadota</taxon>
        <taxon>Alphaproteobacteria</taxon>
        <taxon>Hyphomicrobiales</taxon>
        <taxon>Rhizobiaceae</taxon>
        <taxon>Rhizobium/Agrobacterium group</taxon>
        <taxon>Rhizobium</taxon>
    </lineage>
</organism>
<dbReference type="InterPro" id="IPR009915">
    <property type="entry name" value="NnrU_dom"/>
</dbReference>
<evidence type="ECO:0000256" key="1">
    <source>
        <dbReference type="ARBA" id="ARBA00004141"/>
    </source>
</evidence>
<feature type="transmembrane region" description="Helical" evidence="5">
    <location>
        <begin position="122"/>
        <end position="142"/>
    </location>
</feature>
<feature type="transmembrane region" description="Helical" evidence="5">
    <location>
        <begin position="76"/>
        <end position="97"/>
    </location>
</feature>
<comment type="subcellular location">
    <subcellularLocation>
        <location evidence="1">Membrane</location>
        <topology evidence="1">Multi-pass membrane protein</topology>
    </subcellularLocation>
</comment>
<gene>
    <name evidence="7" type="ORF">HHL25_01960</name>
</gene>